<accession>A0A0S2TH95</accession>
<dbReference type="Proteomes" id="UP000055136">
    <property type="component" value="Chromosome"/>
</dbReference>
<dbReference type="InterPro" id="IPR050090">
    <property type="entry name" value="Tyrosine_recombinase_XerCD"/>
</dbReference>
<protein>
    <submittedName>
        <fullName evidence="8">Integrase</fullName>
    </submittedName>
</protein>
<dbReference type="InterPro" id="IPR010998">
    <property type="entry name" value="Integrase_recombinase_N"/>
</dbReference>
<evidence type="ECO:0000256" key="1">
    <source>
        <dbReference type="ARBA" id="ARBA00022908"/>
    </source>
</evidence>
<dbReference type="KEGG" id="tee:Tel_14075"/>
<dbReference type="Gene3D" id="1.10.443.10">
    <property type="entry name" value="Intergrase catalytic core"/>
    <property type="match status" value="1"/>
</dbReference>
<name>A0A0S2TH95_9GAMM</name>
<sequence>MTPLRQKMIDAMLVRGFAVRTQRSYLDAVIQLVKYYRCSPEQLTTAQLQDYFLYLAKERQLSPATCRLYLNAIRFLYLKVVGWDEMALEINTPKRKQRIPDLLSCDEVARLLAVVENRKHRMMLTTCYGCGLRVSELVALRVSDIDGERALLRVTQGKGGKDRQVLLSQSLLHLLRRYWSVFHPTTWLFYGRSPLTRLSITTAQKVFQAAKQRAGIEKVGGIHSLRHAYATHQLAAGMPLPQLKAMLGHGDLHSTMRYLHWVPQYTKAHGTDLIQGLEVGHE</sequence>
<evidence type="ECO:0000313" key="8">
    <source>
        <dbReference type="EMBL" id="ALP54526.1"/>
    </source>
</evidence>
<dbReference type="Gene3D" id="1.10.150.130">
    <property type="match status" value="1"/>
</dbReference>
<dbReference type="PANTHER" id="PTHR30349">
    <property type="entry name" value="PHAGE INTEGRASE-RELATED"/>
    <property type="match status" value="1"/>
</dbReference>
<dbReference type="Pfam" id="PF13495">
    <property type="entry name" value="Phage_int_SAM_4"/>
    <property type="match status" value="1"/>
</dbReference>
<dbReference type="GO" id="GO:0015074">
    <property type="term" value="P:DNA integration"/>
    <property type="evidence" value="ECO:0007669"/>
    <property type="project" value="UniProtKB-KW"/>
</dbReference>
<evidence type="ECO:0000256" key="4">
    <source>
        <dbReference type="PROSITE-ProRule" id="PRU01248"/>
    </source>
</evidence>
<dbReference type="SUPFAM" id="SSF56349">
    <property type="entry name" value="DNA breaking-rejoining enzymes"/>
    <property type="match status" value="1"/>
</dbReference>
<evidence type="ECO:0000313" key="7">
    <source>
        <dbReference type="EMBL" id="ALP54173.1"/>
    </source>
</evidence>
<proteinExistence type="predicted"/>
<dbReference type="InterPro" id="IPR002104">
    <property type="entry name" value="Integrase_catalytic"/>
</dbReference>
<keyword evidence="1" id="KW-0229">DNA integration</keyword>
<dbReference type="PROSITE" id="PS51900">
    <property type="entry name" value="CB"/>
    <property type="match status" value="1"/>
</dbReference>
<keyword evidence="3" id="KW-0233">DNA recombination</keyword>
<dbReference type="PANTHER" id="PTHR30349:SF90">
    <property type="entry name" value="TYROSINE RECOMBINASE XERD"/>
    <property type="match status" value="1"/>
</dbReference>
<dbReference type="InterPro" id="IPR013762">
    <property type="entry name" value="Integrase-like_cat_sf"/>
</dbReference>
<dbReference type="InterPro" id="IPR011010">
    <property type="entry name" value="DNA_brk_join_enz"/>
</dbReference>
<dbReference type="Pfam" id="PF00589">
    <property type="entry name" value="Phage_integrase"/>
    <property type="match status" value="1"/>
</dbReference>
<dbReference type="PROSITE" id="PS51898">
    <property type="entry name" value="TYR_RECOMBINASE"/>
    <property type="match status" value="1"/>
</dbReference>
<feature type="domain" description="Tyr recombinase" evidence="5">
    <location>
        <begin position="98"/>
        <end position="271"/>
    </location>
</feature>
<dbReference type="EMBL" id="CP013099">
    <property type="protein sequence ID" value="ALP54173.1"/>
    <property type="molecule type" value="Genomic_DNA"/>
</dbReference>
<dbReference type="STRING" id="1748243.Tel_14075"/>
<dbReference type="AlphaFoldDB" id="A0A0S2TH95"/>
<dbReference type="InterPro" id="IPR044068">
    <property type="entry name" value="CB"/>
</dbReference>
<reference evidence="8 9" key="1">
    <citation type="submission" date="2015-10" db="EMBL/GenBank/DDBJ databases">
        <title>Description of Candidatus Tenderia electrophaga gen. nov, sp. nov., an Uncultivated Electroautotroph from a Biocathode Enrichment.</title>
        <authorList>
            <person name="Eddie B.J."/>
            <person name="Malanoski A.P."/>
            <person name="Wang Z."/>
            <person name="Hall R.J."/>
            <person name="Oh S.D."/>
            <person name="Heiner C."/>
            <person name="Lin B."/>
            <person name="Strycharz-Glaven S.M."/>
        </authorList>
    </citation>
    <scope>NUCLEOTIDE SEQUENCE [LARGE SCALE GENOMIC DNA]</scope>
    <source>
        <strain evidence="8">NRL1</strain>
    </source>
</reference>
<feature type="domain" description="Core-binding (CB)" evidence="6">
    <location>
        <begin position="1"/>
        <end position="81"/>
    </location>
</feature>
<evidence type="ECO:0000256" key="2">
    <source>
        <dbReference type="ARBA" id="ARBA00023125"/>
    </source>
</evidence>
<dbReference type="EMBL" id="CP013099">
    <property type="protein sequence ID" value="ALP54526.1"/>
    <property type="molecule type" value="Genomic_DNA"/>
</dbReference>
<dbReference type="GO" id="GO:0006310">
    <property type="term" value="P:DNA recombination"/>
    <property type="evidence" value="ECO:0007669"/>
    <property type="project" value="UniProtKB-KW"/>
</dbReference>
<evidence type="ECO:0000259" key="6">
    <source>
        <dbReference type="PROSITE" id="PS51900"/>
    </source>
</evidence>
<evidence type="ECO:0000256" key="3">
    <source>
        <dbReference type="ARBA" id="ARBA00023172"/>
    </source>
</evidence>
<organism evidence="8 9">
    <name type="scientific">Candidatus Tenderia electrophaga</name>
    <dbReference type="NCBI Taxonomy" id="1748243"/>
    <lineage>
        <taxon>Bacteria</taxon>
        <taxon>Pseudomonadati</taxon>
        <taxon>Pseudomonadota</taxon>
        <taxon>Gammaproteobacteria</taxon>
        <taxon>Candidatus Tenderiales</taxon>
        <taxon>Candidatus Tenderiaceae</taxon>
        <taxon>Candidatus Tenderia</taxon>
    </lineage>
</organism>
<gene>
    <name evidence="7" type="ORF">Tel_14075</name>
    <name evidence="8" type="ORF">Tel_15970</name>
</gene>
<evidence type="ECO:0000259" key="5">
    <source>
        <dbReference type="PROSITE" id="PS51898"/>
    </source>
</evidence>
<evidence type="ECO:0000313" key="9">
    <source>
        <dbReference type="Proteomes" id="UP000055136"/>
    </source>
</evidence>
<keyword evidence="9" id="KW-1185">Reference proteome</keyword>
<dbReference type="GO" id="GO:0003677">
    <property type="term" value="F:DNA binding"/>
    <property type="evidence" value="ECO:0007669"/>
    <property type="project" value="UniProtKB-UniRule"/>
</dbReference>
<dbReference type="InterPro" id="IPR004107">
    <property type="entry name" value="Integrase_SAM-like_N"/>
</dbReference>
<dbReference type="KEGG" id="tee:Tel_15970"/>
<keyword evidence="2 4" id="KW-0238">DNA-binding</keyword>